<dbReference type="GO" id="GO:0004622">
    <property type="term" value="F:phosphatidylcholine lysophospholipase activity"/>
    <property type="evidence" value="ECO:0007669"/>
    <property type="project" value="TreeGrafter"/>
</dbReference>
<dbReference type="Proteomes" id="UP000694421">
    <property type="component" value="Unplaced"/>
</dbReference>
<dbReference type="AlphaFoldDB" id="A0A8D0KK09"/>
<evidence type="ECO:0000313" key="2">
    <source>
        <dbReference type="Proteomes" id="UP000694421"/>
    </source>
</evidence>
<dbReference type="Gene3D" id="3.40.50.12690">
    <property type="match status" value="1"/>
</dbReference>
<dbReference type="GeneTree" id="ENSGT00990000204784"/>
<sequence length="290" mass="33121">KLVSLLEERVKSLEEKVATLKLIREDVNFLNRAEETLRNDAIEENLAVPAEADGWKHVTQRSRKIRRYSAPLQLKNRFQPLSQENNEDIPQDITTLSTKSTLLCSQKPLERRDRSGTVKKNRRVVVVGDSLLRGTEAAVCRPDRNSREVCCLPGARIKDVTDSLSRLFSPTDYYPFLLIHVGTNDTARKDFATVCSDFEDLGKKVKELGAQVVFSSILPVDGHGKRRWDRILEVNNWLRQWCYQQGFGFLNHGENYLYDGLLARDGLHLTKTGKNVFGKRLASLIRRALN</sequence>
<dbReference type="Gene3D" id="3.40.50.12700">
    <property type="match status" value="1"/>
</dbReference>
<organism evidence="1 2">
    <name type="scientific">Salvator merianae</name>
    <name type="common">Argentine black and white tegu</name>
    <name type="synonym">Tupinambis merianae</name>
    <dbReference type="NCBI Taxonomy" id="96440"/>
    <lineage>
        <taxon>Eukaryota</taxon>
        <taxon>Metazoa</taxon>
        <taxon>Chordata</taxon>
        <taxon>Craniata</taxon>
        <taxon>Vertebrata</taxon>
        <taxon>Euteleostomi</taxon>
        <taxon>Lepidosauria</taxon>
        <taxon>Squamata</taxon>
        <taxon>Bifurcata</taxon>
        <taxon>Unidentata</taxon>
        <taxon>Episquamata</taxon>
        <taxon>Laterata</taxon>
        <taxon>Teiioidea</taxon>
        <taxon>Teiidae</taxon>
        <taxon>Salvator</taxon>
    </lineage>
</organism>
<keyword evidence="2" id="KW-1185">Reference proteome</keyword>
<dbReference type="SUPFAM" id="SSF52266">
    <property type="entry name" value="SGNH hydrolase"/>
    <property type="match status" value="1"/>
</dbReference>
<accession>A0A8D0KK09</accession>
<proteinExistence type="predicted"/>
<evidence type="ECO:0000313" key="1">
    <source>
        <dbReference type="Ensembl" id="ENSSMRP00000023731.1"/>
    </source>
</evidence>
<dbReference type="OMA" id="NIVNDEM"/>
<protein>
    <recommendedName>
        <fullName evidence="3">SGNH hydrolase-type esterase domain-containing protein</fullName>
    </recommendedName>
</protein>
<evidence type="ECO:0008006" key="3">
    <source>
        <dbReference type="Google" id="ProtNLM"/>
    </source>
</evidence>
<reference evidence="1" key="1">
    <citation type="submission" date="2025-08" db="UniProtKB">
        <authorList>
            <consortium name="Ensembl"/>
        </authorList>
    </citation>
    <scope>IDENTIFICATION</scope>
</reference>
<dbReference type="InterPro" id="IPR051532">
    <property type="entry name" value="Ester_Hydrolysis_Enzymes"/>
</dbReference>
<dbReference type="PANTHER" id="PTHR30383">
    <property type="entry name" value="THIOESTERASE 1/PROTEASE 1/LYSOPHOSPHOLIPASE L1"/>
    <property type="match status" value="1"/>
</dbReference>
<dbReference type="PANTHER" id="PTHR30383:SF5">
    <property type="entry name" value="SGNH HYDROLASE-TYPE ESTERASE DOMAIN-CONTAINING PROTEIN"/>
    <property type="match status" value="1"/>
</dbReference>
<dbReference type="Ensembl" id="ENSSMRT00000027794.1">
    <property type="protein sequence ID" value="ENSSMRP00000023731.1"/>
    <property type="gene ID" value="ENSSMRG00000018409.1"/>
</dbReference>
<name>A0A8D0KK09_SALMN</name>
<reference evidence="1" key="2">
    <citation type="submission" date="2025-09" db="UniProtKB">
        <authorList>
            <consortium name="Ensembl"/>
        </authorList>
    </citation>
    <scope>IDENTIFICATION</scope>
</reference>